<dbReference type="GO" id="GO:0005840">
    <property type="term" value="C:ribosome"/>
    <property type="evidence" value="ECO:0007669"/>
    <property type="project" value="UniProtKB-KW"/>
</dbReference>
<dbReference type="SUPFAM" id="SSF54189">
    <property type="entry name" value="Ribosomal proteins S24e, L23 and L15e"/>
    <property type="match status" value="1"/>
</dbReference>
<dbReference type="Pfam" id="PF00276">
    <property type="entry name" value="Ribosomal_L23"/>
    <property type="match status" value="1"/>
</dbReference>
<dbReference type="GO" id="GO:1990904">
    <property type="term" value="C:ribonucleoprotein complex"/>
    <property type="evidence" value="ECO:0007669"/>
    <property type="project" value="UniProtKB-KW"/>
</dbReference>
<dbReference type="GO" id="GO:0003735">
    <property type="term" value="F:structural constituent of ribosome"/>
    <property type="evidence" value="ECO:0007669"/>
    <property type="project" value="InterPro"/>
</dbReference>
<dbReference type="EMBL" id="CP007481">
    <property type="protein sequence ID" value="AHX11212.1"/>
    <property type="molecule type" value="Genomic_DNA"/>
</dbReference>
<keyword evidence="2" id="KW-0689">Ribosomal protein</keyword>
<name>X5GVV8_9RICK</name>
<dbReference type="STRING" id="1286528.NHE_0252"/>
<accession>X5GVV8</accession>
<dbReference type="InterPro" id="IPR013025">
    <property type="entry name" value="Ribosomal_uL23-like"/>
</dbReference>
<dbReference type="GO" id="GO:0006412">
    <property type="term" value="P:translation"/>
    <property type="evidence" value="ECO:0007669"/>
    <property type="project" value="InterPro"/>
</dbReference>
<evidence type="ECO:0000256" key="4">
    <source>
        <dbReference type="ARBA" id="ARBA00035481"/>
    </source>
</evidence>
<dbReference type="HOGENOM" id="CLU_037562_3_1_5"/>
<dbReference type="KEGG" id="nhm:NHE_0252"/>
<evidence type="ECO:0000256" key="3">
    <source>
        <dbReference type="ARBA" id="ARBA00023274"/>
    </source>
</evidence>
<evidence type="ECO:0000313" key="6">
    <source>
        <dbReference type="Proteomes" id="UP000023755"/>
    </source>
</evidence>
<dbReference type="InterPro" id="IPR012678">
    <property type="entry name" value="Ribosomal_uL23/eL15/eS24_sf"/>
</dbReference>
<keyword evidence="6" id="KW-1185">Reference proteome</keyword>
<evidence type="ECO:0000256" key="1">
    <source>
        <dbReference type="ARBA" id="ARBA00006700"/>
    </source>
</evidence>
<dbReference type="Proteomes" id="UP000023755">
    <property type="component" value="Chromosome"/>
</dbReference>
<sequence>MKCISSPIGPFVLTEKSCILKDSFGKISFFAPVSVDKKQIRSVFVERFRELKVLAINSIVVKGKFKRFKGKFGRRSDRKKFVLTVEGGAGLDLDKL</sequence>
<dbReference type="Gene3D" id="3.30.70.330">
    <property type="match status" value="1"/>
</dbReference>
<dbReference type="InterPro" id="IPR012677">
    <property type="entry name" value="Nucleotide-bd_a/b_plait_sf"/>
</dbReference>
<organism evidence="5 6">
    <name type="scientific">Neorickettsia helminthoeca str. Oregon</name>
    <dbReference type="NCBI Taxonomy" id="1286528"/>
    <lineage>
        <taxon>Bacteria</taxon>
        <taxon>Pseudomonadati</taxon>
        <taxon>Pseudomonadota</taxon>
        <taxon>Alphaproteobacteria</taxon>
        <taxon>Rickettsiales</taxon>
        <taxon>Anaplasmataceae</taxon>
        <taxon>Neorickettsia</taxon>
    </lineage>
</organism>
<keyword evidence="3" id="KW-0687">Ribonucleoprotein</keyword>
<reference evidence="5 6" key="1">
    <citation type="submission" date="2014-03" db="EMBL/GenBank/DDBJ databases">
        <title>Sequencing and Comparison of Genomes and Transcriptome Profiles of Human Ehrlichiosis Agents.</title>
        <authorList>
            <person name="Lin M."/>
            <person name="Daugherty S.C."/>
            <person name="Nagaraj S."/>
            <person name="Cheng Z."/>
            <person name="Xiong Q."/>
            <person name="Lin F.-Y."/>
            <person name="Sengamalay N."/>
            <person name="Ott S."/>
            <person name="Godinez A."/>
            <person name="Tallon L.J."/>
            <person name="Sadzewicz L."/>
            <person name="Fraser C.M."/>
            <person name="Dunning Hotopp J.C."/>
            <person name="Rikihisa Y."/>
        </authorList>
    </citation>
    <scope>NUCLEOTIDE SEQUENCE [LARGE SCALE GENOMIC DNA]</scope>
    <source>
        <strain evidence="5 6">Oregon</strain>
    </source>
</reference>
<dbReference type="AlphaFoldDB" id="X5GVV8"/>
<proteinExistence type="inferred from homology"/>
<dbReference type="RefSeq" id="WP_038559045.1">
    <property type="nucleotide sequence ID" value="NZ_CP007481.1"/>
</dbReference>
<dbReference type="OrthoDB" id="7165726at2"/>
<comment type="similarity">
    <text evidence="1">Belongs to the universal ribosomal protein uL23 family.</text>
</comment>
<protein>
    <recommendedName>
        <fullName evidence="4">50S ribosomal protein L23</fullName>
    </recommendedName>
</protein>
<evidence type="ECO:0000313" key="5">
    <source>
        <dbReference type="EMBL" id="AHX11212.1"/>
    </source>
</evidence>
<gene>
    <name evidence="5" type="ORF">NHE_0252</name>
</gene>
<evidence type="ECO:0000256" key="2">
    <source>
        <dbReference type="ARBA" id="ARBA00022980"/>
    </source>
</evidence>